<feature type="region of interest" description="Disordered" evidence="1">
    <location>
        <begin position="757"/>
        <end position="818"/>
    </location>
</feature>
<name>A0A840SK99_9RHOB</name>
<dbReference type="Proteomes" id="UP000549457">
    <property type="component" value="Unassembled WGS sequence"/>
</dbReference>
<comment type="caution">
    <text evidence="3">The sequence shown here is derived from an EMBL/GenBank/DDBJ whole genome shotgun (WGS) entry which is preliminary data.</text>
</comment>
<feature type="region of interest" description="Disordered" evidence="1">
    <location>
        <begin position="620"/>
        <end position="640"/>
    </location>
</feature>
<dbReference type="NCBIfam" id="TIGR02302">
    <property type="entry name" value="aProt_lowcomp"/>
    <property type="match status" value="1"/>
</dbReference>
<keyword evidence="2" id="KW-1133">Transmembrane helix</keyword>
<feature type="region of interest" description="Disordered" evidence="1">
    <location>
        <begin position="705"/>
        <end position="736"/>
    </location>
</feature>
<evidence type="ECO:0000256" key="2">
    <source>
        <dbReference type="SAM" id="Phobius"/>
    </source>
</evidence>
<sequence>MPADGPNEPKAQRETDRSGDALARVIRRSRLSLGLESFTRAFWPFFSLLALAWAAFAFGLAEVLARGQVTVVAGVVGLVLLGLLGLGVRRFRWPSAAAARERLDATLPGRPLASLRDVPALGADDPAAQSVWAAHLARMRAVAARARPIVPDLRLSRFDPWALRLGALVAVIAALFFAPDRRVESVVAALGSAGDPVAASGPSFEGWAEPPTYTGRPTLYLSEVAGGAPVAVPQGTRITLRAYGEGGSFGLTEGVSSSPAALVEAAPGIQSAEFEVTKSGSVSLSDGRRPLGEWSFAMEPDAAPSIRLTGGGLERAPGGETRLAYAASDDHGVTAAHAEISLDLSRVDRVYGLAAVPDARPPLATDLPLPMSGGTTDLAETLVEDFSKSPFAGMPVTVRLTAEDAVGQTGESPAVETILPMRAFYDPLAAALVEQRRDLLWSSTNARRVVQVLRAVTYLPEGIFESPRTYLVVRTAIRRLNAADADGSVAQVRDEVAEALWKAAVEIEGGRLGDAKERLAKAKERLEQALEDGASDEEIARLMDELREATRDYMQQMARDAIERGDQQQAQTPPGQTMTQDQIQQLMDRIQELSDQGRKAEAQQLLDMLQQMLDNMQMMMGQGQGQPGQEGEGQQSMQGLADALREQQGLADDSFQQLQRQFGQNRPGQQGQGQPGQGQPGQGGDESRSLAERQEALRGLMEELQRNLPGGSSDATRQALEDAERSMGEARDGLRDGDIAGALDRQADAIDNLHEGVRQMGDDMRRAGRDPSEGEGEQGQSAGESSAENGRDPLGRPIGSRGGIGTGQNMLPEADSAGRARQLLDEIRRRSGDMQRPEVELDYLRRLLDMF</sequence>
<feature type="region of interest" description="Disordered" evidence="1">
    <location>
        <begin position="662"/>
        <end position="690"/>
    </location>
</feature>
<evidence type="ECO:0000256" key="1">
    <source>
        <dbReference type="SAM" id="MobiDB-lite"/>
    </source>
</evidence>
<dbReference type="EMBL" id="JACHFM010000001">
    <property type="protein sequence ID" value="MBB5221190.1"/>
    <property type="molecule type" value="Genomic_DNA"/>
</dbReference>
<feature type="compositionally biased region" description="Gly residues" evidence="1">
    <location>
        <begin position="622"/>
        <end position="631"/>
    </location>
</feature>
<dbReference type="InterPro" id="IPR012683">
    <property type="entry name" value="CHP02302_TM"/>
</dbReference>
<dbReference type="Pfam" id="PF13779">
    <property type="entry name" value="DUF4175"/>
    <property type="match status" value="1"/>
</dbReference>
<feature type="transmembrane region" description="Helical" evidence="2">
    <location>
        <begin position="41"/>
        <end position="61"/>
    </location>
</feature>
<feature type="transmembrane region" description="Helical" evidence="2">
    <location>
        <begin position="67"/>
        <end position="88"/>
    </location>
</feature>
<dbReference type="RefSeq" id="WP_184147586.1">
    <property type="nucleotide sequence ID" value="NZ_JACHFM010000001.1"/>
</dbReference>
<protein>
    <submittedName>
        <fullName evidence="3">Uncharacterized protein (TIGR02302 family)</fullName>
    </submittedName>
</protein>
<organism evidence="3 4">
    <name type="scientific">Amaricoccus macauensis</name>
    <dbReference type="NCBI Taxonomy" id="57001"/>
    <lineage>
        <taxon>Bacteria</taxon>
        <taxon>Pseudomonadati</taxon>
        <taxon>Pseudomonadota</taxon>
        <taxon>Alphaproteobacteria</taxon>
        <taxon>Rhodobacterales</taxon>
        <taxon>Paracoccaceae</taxon>
        <taxon>Amaricoccus</taxon>
    </lineage>
</organism>
<accession>A0A840SK99</accession>
<feature type="compositionally biased region" description="Gly residues" evidence="1">
    <location>
        <begin position="670"/>
        <end position="684"/>
    </location>
</feature>
<feature type="compositionally biased region" description="Basic and acidic residues" evidence="1">
    <location>
        <begin position="719"/>
        <end position="736"/>
    </location>
</feature>
<feature type="compositionally biased region" description="Basic and acidic residues" evidence="1">
    <location>
        <begin position="757"/>
        <end position="772"/>
    </location>
</feature>
<evidence type="ECO:0000313" key="3">
    <source>
        <dbReference type="EMBL" id="MBB5221190.1"/>
    </source>
</evidence>
<keyword evidence="4" id="KW-1185">Reference proteome</keyword>
<gene>
    <name evidence="3" type="ORF">HNP73_001111</name>
</gene>
<feature type="region of interest" description="Disordered" evidence="1">
    <location>
        <begin position="562"/>
        <end position="581"/>
    </location>
</feature>
<evidence type="ECO:0000313" key="4">
    <source>
        <dbReference type="Proteomes" id="UP000549457"/>
    </source>
</evidence>
<reference evidence="3 4" key="1">
    <citation type="submission" date="2020-08" db="EMBL/GenBank/DDBJ databases">
        <title>Genomic Encyclopedia of Type Strains, Phase IV (KMG-IV): sequencing the most valuable type-strain genomes for metagenomic binning, comparative biology and taxonomic classification.</title>
        <authorList>
            <person name="Goeker M."/>
        </authorList>
    </citation>
    <scope>NUCLEOTIDE SEQUENCE [LARGE SCALE GENOMIC DNA]</scope>
    <source>
        <strain evidence="3 4">DSM 101730</strain>
    </source>
</reference>
<dbReference type="AlphaFoldDB" id="A0A840SK99"/>
<feature type="compositionally biased region" description="Low complexity" evidence="1">
    <location>
        <begin position="778"/>
        <end position="788"/>
    </location>
</feature>
<feature type="compositionally biased region" description="Polar residues" evidence="1">
    <location>
        <begin position="567"/>
        <end position="581"/>
    </location>
</feature>
<proteinExistence type="predicted"/>
<keyword evidence="2" id="KW-0812">Transmembrane</keyword>
<keyword evidence="2" id="KW-0472">Membrane</keyword>